<name>A0A2T2NKP0_CORCC</name>
<dbReference type="Proteomes" id="UP000240883">
    <property type="component" value="Unassembled WGS sequence"/>
</dbReference>
<comment type="similarity">
    <text evidence="1">Belongs to the Gfo/Idh/MocA family.</text>
</comment>
<dbReference type="InterPro" id="IPR050984">
    <property type="entry name" value="Gfo/Idh/MocA_domain"/>
</dbReference>
<dbReference type="EC" id="1.1.1.179" evidence="3"/>
<evidence type="ECO:0000256" key="3">
    <source>
        <dbReference type="ARBA" id="ARBA00038984"/>
    </source>
</evidence>
<dbReference type="PANTHER" id="PTHR22604">
    <property type="entry name" value="OXIDOREDUCTASES"/>
    <property type="match status" value="1"/>
</dbReference>
<dbReference type="Gene3D" id="3.30.360.10">
    <property type="entry name" value="Dihydrodipicolinate Reductase, domain 2"/>
    <property type="match status" value="1"/>
</dbReference>
<reference evidence="8 9" key="1">
    <citation type="journal article" date="2018" name="Front. Microbiol.">
        <title>Genome-Wide Analysis of Corynespora cassiicola Leaf Fall Disease Putative Effectors.</title>
        <authorList>
            <person name="Lopez D."/>
            <person name="Ribeiro S."/>
            <person name="Label P."/>
            <person name="Fumanal B."/>
            <person name="Venisse J.S."/>
            <person name="Kohler A."/>
            <person name="de Oliveira R.R."/>
            <person name="Labutti K."/>
            <person name="Lipzen A."/>
            <person name="Lail K."/>
            <person name="Bauer D."/>
            <person name="Ohm R.A."/>
            <person name="Barry K.W."/>
            <person name="Spatafora J."/>
            <person name="Grigoriev I.V."/>
            <person name="Martin F.M."/>
            <person name="Pujade-Renaud V."/>
        </authorList>
    </citation>
    <scope>NUCLEOTIDE SEQUENCE [LARGE SCALE GENOMIC DNA]</scope>
    <source>
        <strain evidence="8 9">Philippines</strain>
    </source>
</reference>
<evidence type="ECO:0000256" key="2">
    <source>
        <dbReference type="ARBA" id="ARBA00023002"/>
    </source>
</evidence>
<dbReference type="InterPro" id="IPR055170">
    <property type="entry name" value="GFO_IDH_MocA-like_dom"/>
</dbReference>
<feature type="domain" description="GFO/IDH/MocA-like oxidoreductase" evidence="7">
    <location>
        <begin position="152"/>
        <end position="278"/>
    </location>
</feature>
<dbReference type="SUPFAM" id="SSF51735">
    <property type="entry name" value="NAD(P)-binding Rossmann-fold domains"/>
    <property type="match status" value="1"/>
</dbReference>
<dbReference type="Pfam" id="PF01408">
    <property type="entry name" value="GFO_IDH_MocA"/>
    <property type="match status" value="1"/>
</dbReference>
<dbReference type="Pfam" id="PF22725">
    <property type="entry name" value="GFO_IDH_MocA_C3"/>
    <property type="match status" value="1"/>
</dbReference>
<accession>A0A2T2NKP0</accession>
<evidence type="ECO:0000313" key="8">
    <source>
        <dbReference type="EMBL" id="PSN66001.1"/>
    </source>
</evidence>
<feature type="domain" description="Gfo/Idh/MocA-like oxidoreductase N-terminal" evidence="6">
    <location>
        <begin position="8"/>
        <end position="133"/>
    </location>
</feature>
<gene>
    <name evidence="8" type="ORF">BS50DRAFT_677309</name>
</gene>
<dbReference type="STRING" id="1448308.A0A2T2NKP0"/>
<protein>
    <recommendedName>
        <fullName evidence="3">D-xylose 1-dehydrogenase (NADP(+), D-xylono-1,5-lactone-forming)</fullName>
        <ecNumber evidence="3">1.1.1.179</ecNumber>
    </recommendedName>
    <alternativeName>
        <fullName evidence="4">D-xylose-NADP dehydrogenase</fullName>
    </alternativeName>
</protein>
<keyword evidence="2" id="KW-0560">Oxidoreductase</keyword>
<organism evidence="8 9">
    <name type="scientific">Corynespora cassiicola Philippines</name>
    <dbReference type="NCBI Taxonomy" id="1448308"/>
    <lineage>
        <taxon>Eukaryota</taxon>
        <taxon>Fungi</taxon>
        <taxon>Dikarya</taxon>
        <taxon>Ascomycota</taxon>
        <taxon>Pezizomycotina</taxon>
        <taxon>Dothideomycetes</taxon>
        <taxon>Pleosporomycetidae</taxon>
        <taxon>Pleosporales</taxon>
        <taxon>Corynesporascaceae</taxon>
        <taxon>Corynespora</taxon>
    </lineage>
</organism>
<evidence type="ECO:0000256" key="4">
    <source>
        <dbReference type="ARBA" id="ARBA00042988"/>
    </source>
</evidence>
<dbReference type="GO" id="GO:0000166">
    <property type="term" value="F:nucleotide binding"/>
    <property type="evidence" value="ECO:0007669"/>
    <property type="project" value="InterPro"/>
</dbReference>
<keyword evidence="9" id="KW-1185">Reference proteome</keyword>
<evidence type="ECO:0000259" key="7">
    <source>
        <dbReference type="Pfam" id="PF22725"/>
    </source>
</evidence>
<proteinExistence type="inferred from homology"/>
<evidence type="ECO:0000259" key="6">
    <source>
        <dbReference type="Pfam" id="PF01408"/>
    </source>
</evidence>
<dbReference type="GO" id="GO:0047837">
    <property type="term" value="F:D-xylose 1-dehydrogenase (NADP+) activity"/>
    <property type="evidence" value="ECO:0007669"/>
    <property type="project" value="UniProtKB-EC"/>
</dbReference>
<evidence type="ECO:0000256" key="1">
    <source>
        <dbReference type="ARBA" id="ARBA00010928"/>
    </source>
</evidence>
<evidence type="ECO:0000313" key="9">
    <source>
        <dbReference type="Proteomes" id="UP000240883"/>
    </source>
</evidence>
<dbReference type="InterPro" id="IPR036291">
    <property type="entry name" value="NAD(P)-bd_dom_sf"/>
</dbReference>
<dbReference type="OrthoDB" id="2129491at2759"/>
<dbReference type="SUPFAM" id="SSF55347">
    <property type="entry name" value="Glyceraldehyde-3-phosphate dehydrogenase-like, C-terminal domain"/>
    <property type="match status" value="1"/>
</dbReference>
<dbReference type="PANTHER" id="PTHR22604:SF105">
    <property type="entry name" value="TRANS-1,2-DIHYDROBENZENE-1,2-DIOL DEHYDROGENASE"/>
    <property type="match status" value="1"/>
</dbReference>
<dbReference type="Gene3D" id="3.40.50.720">
    <property type="entry name" value="NAD(P)-binding Rossmann-like Domain"/>
    <property type="match status" value="1"/>
</dbReference>
<evidence type="ECO:0000256" key="5">
    <source>
        <dbReference type="ARBA" id="ARBA00049233"/>
    </source>
</evidence>
<sequence>MSSELPTLRWGIVGCGLISSWFVSDLVLDRPEATTKHIVQALGSSSTTKGKEFASKYCPAQSPAIYDSYEAVYNDPNVDIVYIGTPHVCHLQNTLDAIAAGKHVLCEKPFAMNARDSKKMIDAAKAKGVFLMEAVWTRFFPIAKALQSLLHEEKVIGDIYNVHIDFAMIMPIGGAANPDARVVSKALGAGALLDIGIYSLTWASLALDTSPKRNKNVSPEITSSMLFFDETDESKKIDEQDTVVLRYPDIKAQAVCTSSLLRKTPDEFGLVSGSKGTIAIGGVATSKPGFLVVRVSGEEEKKIDFDVPGYGFHYEADAVAEDIRAGRLENQTCPHETTLTIMSRMDTARSQCGLVYPQD</sequence>
<comment type="catalytic activity">
    <reaction evidence="5">
        <text>D-xylose + NADP(+) = D-xylono-1,5-lactone + NADPH + H(+)</text>
        <dbReference type="Rhea" id="RHEA:22000"/>
        <dbReference type="ChEBI" id="CHEBI:15378"/>
        <dbReference type="ChEBI" id="CHEBI:15867"/>
        <dbReference type="ChEBI" id="CHEBI:53455"/>
        <dbReference type="ChEBI" id="CHEBI:57783"/>
        <dbReference type="ChEBI" id="CHEBI:58349"/>
        <dbReference type="EC" id="1.1.1.179"/>
    </reaction>
</comment>
<dbReference type="InterPro" id="IPR000683">
    <property type="entry name" value="Gfo/Idh/MocA-like_OxRdtase_N"/>
</dbReference>
<dbReference type="AlphaFoldDB" id="A0A2T2NKP0"/>
<dbReference type="EMBL" id="KZ678136">
    <property type="protein sequence ID" value="PSN66001.1"/>
    <property type="molecule type" value="Genomic_DNA"/>
</dbReference>